<evidence type="ECO:0000256" key="2">
    <source>
        <dbReference type="SAM" id="SignalP"/>
    </source>
</evidence>
<feature type="compositionally biased region" description="Polar residues" evidence="1">
    <location>
        <begin position="234"/>
        <end position="253"/>
    </location>
</feature>
<feature type="region of interest" description="Disordered" evidence="1">
    <location>
        <begin position="221"/>
        <end position="308"/>
    </location>
</feature>
<dbReference type="EMBL" id="CAICTM010000304">
    <property type="protein sequence ID" value="CAB9507414.1"/>
    <property type="molecule type" value="Genomic_DNA"/>
</dbReference>
<feature type="compositionally biased region" description="Basic residues" evidence="1">
    <location>
        <begin position="404"/>
        <end position="413"/>
    </location>
</feature>
<comment type="caution">
    <text evidence="3">The sequence shown here is derived from an EMBL/GenBank/DDBJ whole genome shotgun (WGS) entry which is preliminary data.</text>
</comment>
<dbReference type="AlphaFoldDB" id="A0A9N8DRR7"/>
<evidence type="ECO:0000313" key="4">
    <source>
        <dbReference type="Proteomes" id="UP001153069"/>
    </source>
</evidence>
<accession>A0A9N8DRR7</accession>
<protein>
    <submittedName>
        <fullName evidence="3">Uncharacterized protein</fullName>
    </submittedName>
</protein>
<keyword evidence="2" id="KW-0732">Signal</keyword>
<organism evidence="3 4">
    <name type="scientific">Seminavis robusta</name>
    <dbReference type="NCBI Taxonomy" id="568900"/>
    <lineage>
        <taxon>Eukaryota</taxon>
        <taxon>Sar</taxon>
        <taxon>Stramenopiles</taxon>
        <taxon>Ochrophyta</taxon>
        <taxon>Bacillariophyta</taxon>
        <taxon>Bacillariophyceae</taxon>
        <taxon>Bacillariophycidae</taxon>
        <taxon>Naviculales</taxon>
        <taxon>Naviculaceae</taxon>
        <taxon>Seminavis</taxon>
    </lineage>
</organism>
<gene>
    <name evidence="3" type="ORF">SEMRO_305_G112860.1</name>
</gene>
<feature type="compositionally biased region" description="Low complexity" evidence="1">
    <location>
        <begin position="143"/>
        <end position="159"/>
    </location>
</feature>
<name>A0A9N8DRR7_9STRA</name>
<evidence type="ECO:0000256" key="1">
    <source>
        <dbReference type="SAM" id="MobiDB-lite"/>
    </source>
</evidence>
<feature type="chain" id="PRO_5040361492" evidence="2">
    <location>
        <begin position="31"/>
        <end position="488"/>
    </location>
</feature>
<keyword evidence="4" id="KW-1185">Reference proteome</keyword>
<feature type="region of interest" description="Disordered" evidence="1">
    <location>
        <begin position="78"/>
        <end position="113"/>
    </location>
</feature>
<feature type="signal peptide" evidence="2">
    <location>
        <begin position="1"/>
        <end position="30"/>
    </location>
</feature>
<reference evidence="3" key="1">
    <citation type="submission" date="2020-06" db="EMBL/GenBank/DDBJ databases">
        <authorList>
            <consortium name="Plant Systems Biology data submission"/>
        </authorList>
    </citation>
    <scope>NUCLEOTIDE SEQUENCE</scope>
    <source>
        <strain evidence="3">D6</strain>
    </source>
</reference>
<sequence>MAIFIQVLNSSRRCLACLMLSTVLVQHSEAALSERRLYRIAERRTQEIPGPRPPSKAITFSGDVDKIVEMANQIGRDRADAAADNSIPVGPVLPESSGGRDGESLGPPPAPTFHAISNVDTVILDTGISTAPAPSPLTPVPTGSSSTSQPVAVSSGSTPQPQPQPSSPSLSIAYMPSTVVVVDPVPTRKPTALTVSTDAGTSSGTQAPVPLTQLTNSSYWQFPTPTGPHIPGQPQGSQPATTMVPTPVGQTAATPKPSAPTCTVPPTPVDCKDPPPNSHAAGSPGMAPASPASPSSPGHSPVATQNPTVAVSGVSGAPVEHAFSFRKFAHGKRSNQNTVGRFTECTVYEGTIINACRAYCTGSPYGFTSEEQRFASLHKKSWSKCCHAYLSDYIKQKRANPAAKRSKSNRANRTKFDRANGIKSNGTKCINANGIKSNRIKSNRANGAKCIYANGIKSNRANRVNGTKIQQGQLDQVQYQQVQHHKQH</sequence>
<dbReference type="Proteomes" id="UP001153069">
    <property type="component" value="Unassembled WGS sequence"/>
</dbReference>
<feature type="region of interest" description="Disordered" evidence="1">
    <location>
        <begin position="127"/>
        <end position="171"/>
    </location>
</feature>
<proteinExistence type="predicted"/>
<evidence type="ECO:0000313" key="3">
    <source>
        <dbReference type="EMBL" id="CAB9507414.1"/>
    </source>
</evidence>
<feature type="compositionally biased region" description="Low complexity" evidence="1">
    <location>
        <begin position="280"/>
        <end position="303"/>
    </location>
</feature>
<feature type="region of interest" description="Disordered" evidence="1">
    <location>
        <begin position="399"/>
        <end position="420"/>
    </location>
</feature>